<evidence type="ECO:0000256" key="7">
    <source>
        <dbReference type="ARBA" id="ARBA00024197"/>
    </source>
</evidence>
<comment type="subcellular location">
    <subcellularLocation>
        <location evidence="1">Cell membrane</location>
        <topology evidence="1">Single-pass type II membrane protein</topology>
    </subcellularLocation>
</comment>
<evidence type="ECO:0000313" key="12">
    <source>
        <dbReference type="Proteomes" id="UP000302163"/>
    </source>
</evidence>
<proteinExistence type="inferred from homology"/>
<evidence type="ECO:0000256" key="8">
    <source>
        <dbReference type="ARBA" id="ARBA00024235"/>
    </source>
</evidence>
<protein>
    <recommendedName>
        <fullName evidence="8">Ancillary SecYEG translocon subunit</fullName>
    </recommendedName>
</protein>
<dbReference type="RefSeq" id="WP_138098890.1">
    <property type="nucleotide sequence ID" value="NZ_CP040428.1"/>
</dbReference>
<keyword evidence="12" id="KW-1185">Reference proteome</keyword>
<gene>
    <name evidence="11" type="ORF">FEM41_23415</name>
</gene>
<dbReference type="InterPro" id="IPR026039">
    <property type="entry name" value="YfgM"/>
</dbReference>
<evidence type="ECO:0000256" key="6">
    <source>
        <dbReference type="ARBA" id="ARBA00023186"/>
    </source>
</evidence>
<evidence type="ECO:0000256" key="3">
    <source>
        <dbReference type="ARBA" id="ARBA00022692"/>
    </source>
</evidence>
<dbReference type="PIRSF" id="PIRSF006170">
    <property type="entry name" value="YfgM"/>
    <property type="match status" value="1"/>
</dbReference>
<dbReference type="PANTHER" id="PTHR38035:SF1">
    <property type="entry name" value="ANCILLARY SECYEG TRANSLOCON SUBUNIT"/>
    <property type="match status" value="1"/>
</dbReference>
<evidence type="ECO:0000256" key="4">
    <source>
        <dbReference type="ARBA" id="ARBA00022989"/>
    </source>
</evidence>
<dbReference type="KEGG" id="izh:FEM41_23415"/>
<dbReference type="EMBL" id="CP040428">
    <property type="protein sequence ID" value="QCT22381.1"/>
    <property type="molecule type" value="Genomic_DNA"/>
</dbReference>
<dbReference type="OrthoDB" id="9789675at2"/>
<evidence type="ECO:0000259" key="10">
    <source>
        <dbReference type="Pfam" id="PF09976"/>
    </source>
</evidence>
<dbReference type="InterPro" id="IPR018704">
    <property type="entry name" value="SecYEG/CpoB_TPR"/>
</dbReference>
<evidence type="ECO:0000256" key="9">
    <source>
        <dbReference type="SAM" id="Phobius"/>
    </source>
</evidence>
<keyword evidence="3 9" id="KW-0812">Transmembrane</keyword>
<organism evidence="11 12">
    <name type="scientific">Jejubacter calystegiae</name>
    <dbReference type="NCBI Taxonomy" id="2579935"/>
    <lineage>
        <taxon>Bacteria</taxon>
        <taxon>Pseudomonadati</taxon>
        <taxon>Pseudomonadota</taxon>
        <taxon>Gammaproteobacteria</taxon>
        <taxon>Enterobacterales</taxon>
        <taxon>Enterobacteriaceae</taxon>
        <taxon>Jejubacter</taxon>
    </lineage>
</organism>
<dbReference type="GO" id="GO:0044877">
    <property type="term" value="F:protein-containing complex binding"/>
    <property type="evidence" value="ECO:0007669"/>
    <property type="project" value="InterPro"/>
</dbReference>
<keyword evidence="2" id="KW-1003">Cell membrane</keyword>
<dbReference type="InterPro" id="IPR011990">
    <property type="entry name" value="TPR-like_helical_dom_sf"/>
</dbReference>
<accession>A0A4P8YND5</accession>
<dbReference type="Proteomes" id="UP000302163">
    <property type="component" value="Chromosome"/>
</dbReference>
<feature type="transmembrane region" description="Helical" evidence="9">
    <location>
        <begin position="24"/>
        <end position="42"/>
    </location>
</feature>
<keyword evidence="5 9" id="KW-0472">Membrane</keyword>
<evidence type="ECO:0000256" key="1">
    <source>
        <dbReference type="ARBA" id="ARBA00004401"/>
    </source>
</evidence>
<sequence length="206" mass="21958">MEIYENEHDQVDAVKRFFANNGKALAVGVVIGIGALIGWRFWSSHQTESAMGASQAYERAISGAQAGKPDSLEAAGKFVTDNKNAYGALAALNLAQKYAQDNDLPKAAAQLQQGLSATKDANLQALINLRLARVQIQQKQADAALKSLDTIKGEGWSAIVADLRGDALLSKGDKQGAREAWSKGVSSQASPALRETMQMKINNLSS</sequence>
<reference evidence="11 12" key="1">
    <citation type="submission" date="2019-05" db="EMBL/GenBank/DDBJ databases">
        <title>Complete genome sequence of Izhakiella calystegiae KSNA2, an endophyte isolated from beach morning glory (Calystegia soldanella).</title>
        <authorList>
            <person name="Jiang L."/>
            <person name="Jeong J.C."/>
            <person name="Kim C.Y."/>
            <person name="Kim D.H."/>
            <person name="Kim S.W."/>
            <person name="Lee j."/>
        </authorList>
    </citation>
    <scope>NUCLEOTIDE SEQUENCE [LARGE SCALE GENOMIC DNA]</scope>
    <source>
        <strain evidence="11 12">KSNA2</strain>
    </source>
</reference>
<dbReference type="PANTHER" id="PTHR38035">
    <property type="entry name" value="UPF0070 PROTEIN YFGM"/>
    <property type="match status" value="1"/>
</dbReference>
<feature type="domain" description="Ancillary SecYEG translocon subunit/Cell division coordinator CpoB TPR" evidence="10">
    <location>
        <begin position="15"/>
        <end position="205"/>
    </location>
</feature>
<keyword evidence="6" id="KW-0143">Chaperone</keyword>
<dbReference type="Gene3D" id="1.25.40.10">
    <property type="entry name" value="Tetratricopeptide repeat domain"/>
    <property type="match status" value="1"/>
</dbReference>
<dbReference type="Pfam" id="PF09976">
    <property type="entry name" value="TPR_21"/>
    <property type="match status" value="1"/>
</dbReference>
<name>A0A4P8YND5_9ENTR</name>
<evidence type="ECO:0000256" key="2">
    <source>
        <dbReference type="ARBA" id="ARBA00022475"/>
    </source>
</evidence>
<evidence type="ECO:0000256" key="5">
    <source>
        <dbReference type="ARBA" id="ARBA00023136"/>
    </source>
</evidence>
<keyword evidence="4 9" id="KW-1133">Transmembrane helix</keyword>
<dbReference type="SUPFAM" id="SSF48452">
    <property type="entry name" value="TPR-like"/>
    <property type="match status" value="1"/>
</dbReference>
<dbReference type="AlphaFoldDB" id="A0A4P8YND5"/>
<comment type="similarity">
    <text evidence="7">Belongs to the YfgM family.</text>
</comment>
<dbReference type="GO" id="GO:0005886">
    <property type="term" value="C:plasma membrane"/>
    <property type="evidence" value="ECO:0007669"/>
    <property type="project" value="UniProtKB-SubCell"/>
</dbReference>
<evidence type="ECO:0000313" key="11">
    <source>
        <dbReference type="EMBL" id="QCT22381.1"/>
    </source>
</evidence>